<dbReference type="STRING" id="58114.SAMN05216270_12167"/>
<evidence type="ECO:0000256" key="8">
    <source>
        <dbReference type="PROSITE-ProRule" id="PRU00169"/>
    </source>
</evidence>
<evidence type="ECO:0000256" key="5">
    <source>
        <dbReference type="ARBA" id="ARBA00023015"/>
    </source>
</evidence>
<feature type="domain" description="OmpR/PhoB-type" evidence="11">
    <location>
        <begin position="134"/>
        <end position="231"/>
    </location>
</feature>
<feature type="modified residue" description="4-aspartylphosphate" evidence="8">
    <location>
        <position position="59"/>
    </location>
</feature>
<evidence type="ECO:0000313" key="13">
    <source>
        <dbReference type="Proteomes" id="UP000198949"/>
    </source>
</evidence>
<evidence type="ECO:0000256" key="7">
    <source>
        <dbReference type="ARBA" id="ARBA00023163"/>
    </source>
</evidence>
<keyword evidence="6 9" id="KW-0238">DNA-binding</keyword>
<dbReference type="Gene3D" id="3.40.50.2300">
    <property type="match status" value="1"/>
</dbReference>
<dbReference type="EMBL" id="FNAD01000021">
    <property type="protein sequence ID" value="SDE43514.1"/>
    <property type="molecule type" value="Genomic_DNA"/>
</dbReference>
<dbReference type="GO" id="GO:0000987">
    <property type="term" value="F:cis-regulatory region sequence-specific DNA binding"/>
    <property type="evidence" value="ECO:0007669"/>
    <property type="project" value="UniProtKB-ARBA"/>
</dbReference>
<evidence type="ECO:0000313" key="12">
    <source>
        <dbReference type="EMBL" id="SDE43514.1"/>
    </source>
</evidence>
<dbReference type="SMART" id="SM00448">
    <property type="entry name" value="REC"/>
    <property type="match status" value="1"/>
</dbReference>
<dbReference type="SUPFAM" id="SSF52172">
    <property type="entry name" value="CheY-like"/>
    <property type="match status" value="1"/>
</dbReference>
<name>A0A1G7CVP2_9ACTN</name>
<keyword evidence="3 8" id="KW-0597">Phosphoprotein</keyword>
<dbReference type="InterPro" id="IPR016032">
    <property type="entry name" value="Sig_transdc_resp-reg_C-effctor"/>
</dbReference>
<dbReference type="GO" id="GO:0000156">
    <property type="term" value="F:phosphorelay response regulator activity"/>
    <property type="evidence" value="ECO:0007669"/>
    <property type="project" value="TreeGrafter"/>
</dbReference>
<keyword evidence="4" id="KW-0902">Two-component regulatory system</keyword>
<dbReference type="CDD" id="cd00383">
    <property type="entry name" value="trans_reg_C"/>
    <property type="match status" value="1"/>
</dbReference>
<dbReference type="PANTHER" id="PTHR48111:SF28">
    <property type="entry name" value="TRANSCRIPTIONAL REGULATORY PROTEIN TCRX-RELATED"/>
    <property type="match status" value="1"/>
</dbReference>
<evidence type="ECO:0000256" key="4">
    <source>
        <dbReference type="ARBA" id="ARBA00023012"/>
    </source>
</evidence>
<dbReference type="InterPro" id="IPR001867">
    <property type="entry name" value="OmpR/PhoB-type_DNA-bd"/>
</dbReference>
<dbReference type="GO" id="GO:0045893">
    <property type="term" value="P:positive regulation of DNA-templated transcription"/>
    <property type="evidence" value="ECO:0007669"/>
    <property type="project" value="UniProtKB-ARBA"/>
</dbReference>
<dbReference type="GO" id="GO:0042802">
    <property type="term" value="F:identical protein binding"/>
    <property type="evidence" value="ECO:0007669"/>
    <property type="project" value="UniProtKB-ARBA"/>
</dbReference>
<dbReference type="Gene3D" id="6.10.250.690">
    <property type="match status" value="1"/>
</dbReference>
<dbReference type="InterPro" id="IPR039420">
    <property type="entry name" value="WalR-like"/>
</dbReference>
<evidence type="ECO:0000256" key="2">
    <source>
        <dbReference type="ARBA" id="ARBA00022490"/>
    </source>
</evidence>
<dbReference type="InterPro" id="IPR001789">
    <property type="entry name" value="Sig_transdc_resp-reg_receiver"/>
</dbReference>
<dbReference type="Proteomes" id="UP000198949">
    <property type="component" value="Unassembled WGS sequence"/>
</dbReference>
<keyword evidence="5" id="KW-0805">Transcription regulation</keyword>
<keyword evidence="7" id="KW-0804">Transcription</keyword>
<protein>
    <submittedName>
        <fullName evidence="12">Two-component system, OmpR family, response regulator</fullName>
    </submittedName>
</protein>
<dbReference type="PANTHER" id="PTHR48111">
    <property type="entry name" value="REGULATOR OF RPOS"/>
    <property type="match status" value="1"/>
</dbReference>
<dbReference type="FunFam" id="1.10.10.10:FF:000005">
    <property type="entry name" value="Two-component system response regulator"/>
    <property type="match status" value="1"/>
</dbReference>
<comment type="subcellular location">
    <subcellularLocation>
        <location evidence="1">Cytoplasm</location>
    </subcellularLocation>
</comment>
<dbReference type="SMART" id="SM00862">
    <property type="entry name" value="Trans_reg_C"/>
    <property type="match status" value="1"/>
</dbReference>
<dbReference type="RefSeq" id="WP_245681086.1">
    <property type="nucleotide sequence ID" value="NZ_FNAD01000021.1"/>
</dbReference>
<evidence type="ECO:0000259" key="10">
    <source>
        <dbReference type="PROSITE" id="PS50110"/>
    </source>
</evidence>
<dbReference type="InterPro" id="IPR011006">
    <property type="entry name" value="CheY-like_superfamily"/>
</dbReference>
<proteinExistence type="predicted"/>
<dbReference type="PROSITE" id="PS51755">
    <property type="entry name" value="OMPR_PHOB"/>
    <property type="match status" value="1"/>
</dbReference>
<dbReference type="GO" id="GO:0005829">
    <property type="term" value="C:cytosol"/>
    <property type="evidence" value="ECO:0007669"/>
    <property type="project" value="TreeGrafter"/>
</dbReference>
<dbReference type="FunFam" id="3.40.50.2300:FF:000021">
    <property type="entry name" value="Two-component system response regulator KdpE"/>
    <property type="match status" value="1"/>
</dbReference>
<accession>A0A1G7CVP2</accession>
<sequence>MTEPAENKDRVLVVDDEENIGALMSATLRLTGFDVRVARSAAEALAAAAAFEPDLVVLDVMLPDMDGFEVAKRLRAERDLPVLFLTARDAVRDRVTGLTVGGDDYVTKPFDLEEVILRVQAVLRRTKAAAPAEDRVLRYADLELDETVHEVRRAGRAIELSPTEFKLLRYLMVNAGKVVSKTQILDRVWNYDFGGNGRIVESYVYYLRKKIDVTEPPLIQTVRGFGYALREPRAR</sequence>
<dbReference type="GO" id="GO:0032993">
    <property type="term" value="C:protein-DNA complex"/>
    <property type="evidence" value="ECO:0007669"/>
    <property type="project" value="TreeGrafter"/>
</dbReference>
<dbReference type="Pfam" id="PF00072">
    <property type="entry name" value="Response_reg"/>
    <property type="match status" value="1"/>
</dbReference>
<feature type="DNA-binding region" description="OmpR/PhoB-type" evidence="9">
    <location>
        <begin position="134"/>
        <end position="231"/>
    </location>
</feature>
<dbReference type="PROSITE" id="PS50110">
    <property type="entry name" value="RESPONSE_REGULATORY"/>
    <property type="match status" value="1"/>
</dbReference>
<evidence type="ECO:0000256" key="6">
    <source>
        <dbReference type="ARBA" id="ARBA00023125"/>
    </source>
</evidence>
<gene>
    <name evidence="12" type="ORF">SAMN05216270_12167</name>
</gene>
<dbReference type="Gene3D" id="1.10.10.10">
    <property type="entry name" value="Winged helix-like DNA-binding domain superfamily/Winged helix DNA-binding domain"/>
    <property type="match status" value="1"/>
</dbReference>
<keyword evidence="2" id="KW-0963">Cytoplasm</keyword>
<dbReference type="InterPro" id="IPR036388">
    <property type="entry name" value="WH-like_DNA-bd_sf"/>
</dbReference>
<keyword evidence="13" id="KW-1185">Reference proteome</keyword>
<organism evidence="12 13">
    <name type="scientific">Glycomyces harbinensis</name>
    <dbReference type="NCBI Taxonomy" id="58114"/>
    <lineage>
        <taxon>Bacteria</taxon>
        <taxon>Bacillati</taxon>
        <taxon>Actinomycetota</taxon>
        <taxon>Actinomycetes</taxon>
        <taxon>Glycomycetales</taxon>
        <taxon>Glycomycetaceae</taxon>
        <taxon>Glycomyces</taxon>
    </lineage>
</organism>
<reference evidence="13" key="1">
    <citation type="submission" date="2016-10" db="EMBL/GenBank/DDBJ databases">
        <authorList>
            <person name="Varghese N."/>
            <person name="Submissions S."/>
        </authorList>
    </citation>
    <scope>NUCLEOTIDE SEQUENCE [LARGE SCALE GENOMIC DNA]</scope>
    <source>
        <strain evidence="13">CGMCC 4.3516</strain>
    </source>
</reference>
<evidence type="ECO:0000259" key="11">
    <source>
        <dbReference type="PROSITE" id="PS51755"/>
    </source>
</evidence>
<feature type="domain" description="Response regulatory" evidence="10">
    <location>
        <begin position="10"/>
        <end position="123"/>
    </location>
</feature>
<evidence type="ECO:0000256" key="3">
    <source>
        <dbReference type="ARBA" id="ARBA00022553"/>
    </source>
</evidence>
<dbReference type="SUPFAM" id="SSF46894">
    <property type="entry name" value="C-terminal effector domain of the bipartite response regulators"/>
    <property type="match status" value="1"/>
</dbReference>
<dbReference type="AlphaFoldDB" id="A0A1G7CVP2"/>
<evidence type="ECO:0000256" key="1">
    <source>
        <dbReference type="ARBA" id="ARBA00004496"/>
    </source>
</evidence>
<dbReference type="Pfam" id="PF00486">
    <property type="entry name" value="Trans_reg_C"/>
    <property type="match status" value="1"/>
</dbReference>
<evidence type="ECO:0000256" key="9">
    <source>
        <dbReference type="PROSITE-ProRule" id="PRU01091"/>
    </source>
</evidence>